<evidence type="ECO:0000256" key="6">
    <source>
        <dbReference type="ARBA" id="ARBA00022801"/>
    </source>
</evidence>
<evidence type="ECO:0000313" key="13">
    <source>
        <dbReference type="EMBL" id="CDJ50965.1"/>
    </source>
</evidence>
<keyword evidence="14" id="KW-1185">Reference proteome</keyword>
<evidence type="ECO:0000256" key="11">
    <source>
        <dbReference type="SAM" id="MobiDB-lite"/>
    </source>
</evidence>
<gene>
    <name evidence="13" type="ORF">EBH_0037900</name>
</gene>
<keyword evidence="9 10" id="KW-0472">Membrane</keyword>
<evidence type="ECO:0000256" key="3">
    <source>
        <dbReference type="ARBA" id="ARBA00009045"/>
    </source>
</evidence>
<dbReference type="InterPro" id="IPR022764">
    <property type="entry name" value="Peptidase_S54_rhomboid_dom"/>
</dbReference>
<comment type="similarity">
    <text evidence="3 10">Belongs to the peptidase S54 family.</text>
</comment>
<keyword evidence="4 10" id="KW-0645">Protease</keyword>
<evidence type="ECO:0000256" key="1">
    <source>
        <dbReference type="ARBA" id="ARBA00000156"/>
    </source>
</evidence>
<evidence type="ECO:0000256" key="4">
    <source>
        <dbReference type="ARBA" id="ARBA00022670"/>
    </source>
</evidence>
<feature type="compositionally biased region" description="Low complexity" evidence="11">
    <location>
        <begin position="137"/>
        <end position="154"/>
    </location>
</feature>
<comment type="catalytic activity">
    <reaction evidence="1 10">
        <text>Cleaves type-1 transmembrane domains using a catalytic dyad composed of serine and histidine that are contributed by different transmembrane domains.</text>
        <dbReference type="EC" id="3.4.21.105"/>
    </reaction>
</comment>
<dbReference type="InterPro" id="IPR002610">
    <property type="entry name" value="Peptidase_S54_rhomboid-like"/>
</dbReference>
<feature type="region of interest" description="Disordered" evidence="11">
    <location>
        <begin position="1"/>
        <end position="154"/>
    </location>
</feature>
<dbReference type="Proteomes" id="UP000030750">
    <property type="component" value="Unassembled WGS sequence"/>
</dbReference>
<feature type="transmembrane region" description="Helical" evidence="10">
    <location>
        <begin position="363"/>
        <end position="385"/>
    </location>
</feature>
<dbReference type="GO" id="GO:0004252">
    <property type="term" value="F:serine-type endopeptidase activity"/>
    <property type="evidence" value="ECO:0007669"/>
    <property type="project" value="InterPro"/>
</dbReference>
<feature type="transmembrane region" description="Helical" evidence="10">
    <location>
        <begin position="447"/>
        <end position="467"/>
    </location>
</feature>
<name>U6LT59_9EIME</name>
<dbReference type="SUPFAM" id="SSF144091">
    <property type="entry name" value="Rhomboid-like"/>
    <property type="match status" value="1"/>
</dbReference>
<organism evidence="13 14">
    <name type="scientific">Eimeria brunetti</name>
    <dbReference type="NCBI Taxonomy" id="51314"/>
    <lineage>
        <taxon>Eukaryota</taxon>
        <taxon>Sar</taxon>
        <taxon>Alveolata</taxon>
        <taxon>Apicomplexa</taxon>
        <taxon>Conoidasida</taxon>
        <taxon>Coccidia</taxon>
        <taxon>Eucoccidiorida</taxon>
        <taxon>Eimeriorina</taxon>
        <taxon>Eimeriidae</taxon>
        <taxon>Eimeria</taxon>
    </lineage>
</organism>
<protein>
    <recommendedName>
        <fullName evidence="10">Rhomboid-like protease</fullName>
        <ecNumber evidence="10">3.4.21.105</ecNumber>
    </recommendedName>
</protein>
<evidence type="ECO:0000313" key="14">
    <source>
        <dbReference type="Proteomes" id="UP000030750"/>
    </source>
</evidence>
<evidence type="ECO:0000256" key="2">
    <source>
        <dbReference type="ARBA" id="ARBA00004141"/>
    </source>
</evidence>
<dbReference type="EC" id="3.4.21.105" evidence="10"/>
<dbReference type="Gene3D" id="1.20.1540.10">
    <property type="entry name" value="Rhomboid-like"/>
    <property type="match status" value="1"/>
</dbReference>
<feature type="transmembrane region" description="Helical" evidence="10">
    <location>
        <begin position="532"/>
        <end position="553"/>
    </location>
</feature>
<dbReference type="VEuPathDB" id="ToxoDB:EBH_0037900"/>
<evidence type="ECO:0000256" key="5">
    <source>
        <dbReference type="ARBA" id="ARBA00022692"/>
    </source>
</evidence>
<keyword evidence="6 10" id="KW-0378">Hydrolase</keyword>
<dbReference type="InterPro" id="IPR035952">
    <property type="entry name" value="Rhomboid-like_sf"/>
</dbReference>
<accession>U6LT59</accession>
<comment type="subcellular location">
    <subcellularLocation>
        <location evidence="2 10">Membrane</location>
        <topology evidence="2 10">Multi-pass membrane protein</topology>
    </subcellularLocation>
</comment>
<evidence type="ECO:0000256" key="8">
    <source>
        <dbReference type="ARBA" id="ARBA00022989"/>
    </source>
</evidence>
<dbReference type="PANTHER" id="PTHR22936">
    <property type="entry name" value="RHOMBOID-RELATED"/>
    <property type="match status" value="1"/>
</dbReference>
<dbReference type="OrthoDB" id="418595at2759"/>
<dbReference type="GO" id="GO:0016020">
    <property type="term" value="C:membrane"/>
    <property type="evidence" value="ECO:0007669"/>
    <property type="project" value="UniProtKB-SubCell"/>
</dbReference>
<dbReference type="EMBL" id="HG712523">
    <property type="protein sequence ID" value="CDJ50965.1"/>
    <property type="molecule type" value="Genomic_DNA"/>
</dbReference>
<evidence type="ECO:0000256" key="10">
    <source>
        <dbReference type="RuleBase" id="RU362115"/>
    </source>
</evidence>
<dbReference type="Pfam" id="PF01694">
    <property type="entry name" value="Rhomboid"/>
    <property type="match status" value="1"/>
</dbReference>
<keyword evidence="5 10" id="KW-0812">Transmembrane</keyword>
<dbReference type="AlphaFoldDB" id="U6LT59"/>
<proteinExistence type="inferred from homology"/>
<evidence type="ECO:0000259" key="12">
    <source>
        <dbReference type="Pfam" id="PF01694"/>
    </source>
</evidence>
<keyword evidence="8 10" id="KW-1133">Transmembrane helix</keyword>
<feature type="transmembrane region" description="Helical" evidence="10">
    <location>
        <begin position="175"/>
        <end position="193"/>
    </location>
</feature>
<feature type="transmembrane region" description="Helical" evidence="10">
    <location>
        <begin position="416"/>
        <end position="435"/>
    </location>
</feature>
<reference evidence="13" key="2">
    <citation type="submission" date="2013-10" db="EMBL/GenBank/DDBJ databases">
        <authorList>
            <person name="Aslett M."/>
        </authorList>
    </citation>
    <scope>NUCLEOTIDE SEQUENCE [LARGE SCALE GENOMIC DNA]</scope>
    <source>
        <strain evidence="13">Houghton</strain>
    </source>
</reference>
<comment type="function">
    <text evidence="10">Serine protease involved in intramembrane proteolysis.</text>
</comment>
<feature type="domain" description="Peptidase S54 rhomboid" evidence="12">
    <location>
        <begin position="326"/>
        <end position="464"/>
    </location>
</feature>
<dbReference type="PANTHER" id="PTHR22936:SF69">
    <property type="entry name" value="RHOMBOID-LIKE PROTEIN"/>
    <property type="match status" value="1"/>
</dbReference>
<reference evidence="13" key="1">
    <citation type="submission" date="2013-10" db="EMBL/GenBank/DDBJ databases">
        <title>Genomic analysis of the causative agents of coccidiosis in chickens.</title>
        <authorList>
            <person name="Reid A.J."/>
            <person name="Blake D."/>
            <person name="Billington K."/>
            <person name="Browne H."/>
            <person name="Dunn M."/>
            <person name="Hung S."/>
            <person name="Kawahara F."/>
            <person name="Miranda-Saavedra D."/>
            <person name="Mourier T."/>
            <person name="Nagra H."/>
            <person name="Otto T.D."/>
            <person name="Rawlings N."/>
            <person name="Sanchez A."/>
            <person name="Sanders M."/>
            <person name="Subramaniam C."/>
            <person name="Tay Y."/>
            <person name="Dear P."/>
            <person name="Doerig C."/>
            <person name="Gruber A."/>
            <person name="Parkinson J."/>
            <person name="Shirley M."/>
            <person name="Wan K.L."/>
            <person name="Berriman M."/>
            <person name="Tomley F."/>
            <person name="Pain A."/>
        </authorList>
    </citation>
    <scope>NUCLEOTIDE SEQUENCE [LARGE SCALE GENOMIC DNA]</scope>
    <source>
        <strain evidence="13">Houghton</strain>
    </source>
</reference>
<sequence length="629" mass="68400">MADPSGSGGHHFPPLKSASSMGGMVVAVEEQNNKPSRTGRGAVSEGFEDDFVSVASYSPPQMRAAPGAPSQASSHAVTIGPPIGPPRGGGAAPGWGQMQQHNAAQHPTRSQQVQPVLLPPVGPSPYSIVEGGDRRPLGQQQQQQQQLGLRRGSSRFQSFKSSAARKIDSHLKHGMGSFVLLWATSAVLLFLFLQELVFNFTSFNGRCIGPVLYPPWTEPPTTRMPRLVSFGYGACETNLGLRESAQTPAAAAATAEAAATDPNVMLQQLFPSKRCSWGICAGDRGWPSNLVKNGARAANPASSDSPNSRILTVLGALDTNLIRNYGEVYRIFWASFLHGGWVHLAINILCQAAVLFILEPVWGFWRCLLTWVISAMSGNLLSGVFDPCTSTVGSSGALYGLLGGLVPFAVENWDFLNYPWCVLAIVIVVIATAQLNSMGGFSSVDNFAHLGGCLGGLLFGFATIYTLRPIKRFSPSVWWARMRLSCCRCCLSPSKRERLSVQIRRYETKKRAELKDLREGGPSFSCCGFLEWIVRLVALACLTASLVYLWLYLLDPAYYEELKVPGRISFLGSVGCHCCRIPSASTIEKSEAFSRLSPYHTIRLNAGHFWCFENELNAEYFCGNATRKS</sequence>
<keyword evidence="7 10" id="KW-0720">Serine protease</keyword>
<feature type="transmembrane region" description="Helical" evidence="10">
    <location>
        <begin position="331"/>
        <end position="357"/>
    </location>
</feature>
<evidence type="ECO:0000256" key="9">
    <source>
        <dbReference type="ARBA" id="ARBA00023136"/>
    </source>
</evidence>
<feature type="compositionally biased region" description="Polar residues" evidence="11">
    <location>
        <begin position="97"/>
        <end position="110"/>
    </location>
</feature>
<feature type="transmembrane region" description="Helical" evidence="10">
    <location>
        <begin position="392"/>
        <end position="410"/>
    </location>
</feature>
<evidence type="ECO:0000256" key="7">
    <source>
        <dbReference type="ARBA" id="ARBA00022825"/>
    </source>
</evidence>
<dbReference type="GO" id="GO:0006508">
    <property type="term" value="P:proteolysis"/>
    <property type="evidence" value="ECO:0007669"/>
    <property type="project" value="UniProtKB-KW"/>
</dbReference>